<dbReference type="EMBL" id="KZ309168">
    <property type="protein sequence ID" value="KAG8237424.1"/>
    <property type="molecule type" value="Genomic_DNA"/>
</dbReference>
<sequence length="107" mass="12330">MYDKPTLTVVNQQQEVEMQESQLPEKQLRAQDSRPQLEAETQSLRKQQCEEEVPVDPTQACWVWLLNVVSENGQKSQTLPKKSVGQEPVLQRLIRPSHQPTCYGLDE</sequence>
<protein>
    <submittedName>
        <fullName evidence="2">Uncharacterized protein</fullName>
    </submittedName>
</protein>
<dbReference type="AlphaFoldDB" id="A0A8K0PBE2"/>
<dbReference type="Proteomes" id="UP000792457">
    <property type="component" value="Unassembled WGS sequence"/>
</dbReference>
<feature type="region of interest" description="Disordered" evidence="1">
    <location>
        <begin position="1"/>
        <end position="50"/>
    </location>
</feature>
<evidence type="ECO:0000313" key="2">
    <source>
        <dbReference type="EMBL" id="KAG8237424.1"/>
    </source>
</evidence>
<keyword evidence="3" id="KW-1185">Reference proteome</keyword>
<feature type="compositionally biased region" description="Low complexity" evidence="1">
    <location>
        <begin position="9"/>
        <end position="22"/>
    </location>
</feature>
<proteinExistence type="predicted"/>
<organism evidence="2 3">
    <name type="scientific">Ladona fulva</name>
    <name type="common">Scarce chaser dragonfly</name>
    <name type="synonym">Libellula fulva</name>
    <dbReference type="NCBI Taxonomy" id="123851"/>
    <lineage>
        <taxon>Eukaryota</taxon>
        <taxon>Metazoa</taxon>
        <taxon>Ecdysozoa</taxon>
        <taxon>Arthropoda</taxon>
        <taxon>Hexapoda</taxon>
        <taxon>Insecta</taxon>
        <taxon>Pterygota</taxon>
        <taxon>Palaeoptera</taxon>
        <taxon>Odonata</taxon>
        <taxon>Epiprocta</taxon>
        <taxon>Anisoptera</taxon>
        <taxon>Libelluloidea</taxon>
        <taxon>Libellulidae</taxon>
        <taxon>Ladona</taxon>
    </lineage>
</organism>
<reference evidence="2" key="1">
    <citation type="submission" date="2013-04" db="EMBL/GenBank/DDBJ databases">
        <authorList>
            <person name="Qu J."/>
            <person name="Murali S.C."/>
            <person name="Bandaranaike D."/>
            <person name="Bellair M."/>
            <person name="Blankenburg K."/>
            <person name="Chao H."/>
            <person name="Dinh H."/>
            <person name="Doddapaneni H."/>
            <person name="Downs B."/>
            <person name="Dugan-Rocha S."/>
            <person name="Elkadiri S."/>
            <person name="Gnanaolivu R.D."/>
            <person name="Hernandez B."/>
            <person name="Javaid M."/>
            <person name="Jayaseelan J.C."/>
            <person name="Lee S."/>
            <person name="Li M."/>
            <person name="Ming W."/>
            <person name="Munidasa M."/>
            <person name="Muniz J."/>
            <person name="Nguyen L."/>
            <person name="Ongeri F."/>
            <person name="Osuji N."/>
            <person name="Pu L.-L."/>
            <person name="Puazo M."/>
            <person name="Qu C."/>
            <person name="Quiroz J."/>
            <person name="Raj R."/>
            <person name="Weissenberger G."/>
            <person name="Xin Y."/>
            <person name="Zou X."/>
            <person name="Han Y."/>
            <person name="Richards S."/>
            <person name="Worley K."/>
            <person name="Muzny D."/>
            <person name="Gibbs R."/>
        </authorList>
    </citation>
    <scope>NUCLEOTIDE SEQUENCE</scope>
    <source>
        <strain evidence="2">Sampled in the wild</strain>
    </source>
</reference>
<feature type="region of interest" description="Disordered" evidence="1">
    <location>
        <begin position="75"/>
        <end position="107"/>
    </location>
</feature>
<feature type="compositionally biased region" description="Basic and acidic residues" evidence="1">
    <location>
        <begin position="26"/>
        <end position="37"/>
    </location>
</feature>
<evidence type="ECO:0000256" key="1">
    <source>
        <dbReference type="SAM" id="MobiDB-lite"/>
    </source>
</evidence>
<accession>A0A8K0PBE2</accession>
<name>A0A8K0PBE2_LADFU</name>
<evidence type="ECO:0000313" key="3">
    <source>
        <dbReference type="Proteomes" id="UP000792457"/>
    </source>
</evidence>
<reference evidence="2" key="2">
    <citation type="submission" date="2017-10" db="EMBL/GenBank/DDBJ databases">
        <title>Ladona fulva Genome sequencing and assembly.</title>
        <authorList>
            <person name="Murali S."/>
            <person name="Richards S."/>
            <person name="Bandaranaike D."/>
            <person name="Bellair M."/>
            <person name="Blankenburg K."/>
            <person name="Chao H."/>
            <person name="Dinh H."/>
            <person name="Doddapaneni H."/>
            <person name="Dugan-Rocha S."/>
            <person name="Elkadiri S."/>
            <person name="Gnanaolivu R."/>
            <person name="Hernandez B."/>
            <person name="Skinner E."/>
            <person name="Javaid M."/>
            <person name="Lee S."/>
            <person name="Li M."/>
            <person name="Ming W."/>
            <person name="Munidasa M."/>
            <person name="Muniz J."/>
            <person name="Nguyen L."/>
            <person name="Hughes D."/>
            <person name="Osuji N."/>
            <person name="Pu L.-L."/>
            <person name="Puazo M."/>
            <person name="Qu C."/>
            <person name="Quiroz J."/>
            <person name="Raj R."/>
            <person name="Weissenberger G."/>
            <person name="Xin Y."/>
            <person name="Zou X."/>
            <person name="Han Y."/>
            <person name="Worley K."/>
            <person name="Muzny D."/>
            <person name="Gibbs R."/>
        </authorList>
    </citation>
    <scope>NUCLEOTIDE SEQUENCE</scope>
    <source>
        <strain evidence="2">Sampled in the wild</strain>
    </source>
</reference>
<gene>
    <name evidence="2" type="ORF">J437_LFUL017272</name>
</gene>
<comment type="caution">
    <text evidence="2">The sequence shown here is derived from an EMBL/GenBank/DDBJ whole genome shotgun (WGS) entry which is preliminary data.</text>
</comment>